<name>A0A3E2HD84_SCYLI</name>
<evidence type="ECO:0000259" key="2">
    <source>
        <dbReference type="PROSITE" id="PS00036"/>
    </source>
</evidence>
<dbReference type="PANTHER" id="PTHR38116:SF5">
    <property type="entry name" value="BZIP DOMAIN-CONTAINING PROTEIN"/>
    <property type="match status" value="1"/>
</dbReference>
<dbReference type="EMBL" id="NCSJ02000077">
    <property type="protein sequence ID" value="RFU31378.1"/>
    <property type="molecule type" value="Genomic_DNA"/>
</dbReference>
<dbReference type="InterPro" id="IPR004827">
    <property type="entry name" value="bZIP"/>
</dbReference>
<dbReference type="AlphaFoldDB" id="A0A3E2HD84"/>
<dbReference type="GO" id="GO:0003700">
    <property type="term" value="F:DNA-binding transcription factor activity"/>
    <property type="evidence" value="ECO:0007669"/>
    <property type="project" value="InterPro"/>
</dbReference>
<keyword evidence="4" id="KW-1185">Reference proteome</keyword>
<feature type="compositionally biased region" description="Basic and acidic residues" evidence="1">
    <location>
        <begin position="21"/>
        <end position="31"/>
    </location>
</feature>
<feature type="domain" description="BZIP" evidence="2">
    <location>
        <begin position="21"/>
        <end position="36"/>
    </location>
</feature>
<accession>A0A3E2HD84</accession>
<protein>
    <recommendedName>
        <fullName evidence="2">BZIP domain-containing protein</fullName>
    </recommendedName>
</protein>
<dbReference type="PROSITE" id="PS00036">
    <property type="entry name" value="BZIP_BASIC"/>
    <property type="match status" value="1"/>
</dbReference>
<sequence length="500" mass="56715">MDRPAQTPGTKVQYKRRMTEKRKQQNREAQRNYRLKQIARVAELERIAARNVRVTPTETENPTSDSTEAVLTGFDAEAEKEPSLRTQSSQPQHLTAPKEAEDTVNSFPEIDTISETQFNAFPDMSYLFPVTEEDLNLSFTLDGFNLTQIPLGFNQSSINSACLPNTNSTLPYPDFSGQWKQFQDASHAAQAYSSFDTPISLPNTPFAGYSSSSQAILPPVLHRKSLASRTLAWHSFRYLSQLKVSKNPSRLFSMALEQKLDIETIFYSGIKASAGTHKANDPFFHLGELFVTGLQILTNDKPLYLNNSPFRPISRLITPSPESDCFRMLQMPLVDAFSQCAKAVGLLPEDFFDHYCFSPFFHPEANASNVDSIRATLSKGKPRSLRPTNEQIMQLHHPFLDILPFPSVRSRALDLMSHSPPKIDYWDLKKDIGDLGLVCWQTDRSSVADPTDGRSWEAEPWFLKKWWTLLGGEDGEVWESTMWWRKFRGDSLSIQKLDVS</sequence>
<dbReference type="STRING" id="5539.A0A3E2HD84"/>
<evidence type="ECO:0000313" key="3">
    <source>
        <dbReference type="EMBL" id="RFU31378.1"/>
    </source>
</evidence>
<feature type="compositionally biased region" description="Polar residues" evidence="1">
    <location>
        <begin position="84"/>
        <end position="93"/>
    </location>
</feature>
<organism evidence="3 4">
    <name type="scientific">Scytalidium lignicola</name>
    <name type="common">Hyphomycete</name>
    <dbReference type="NCBI Taxonomy" id="5539"/>
    <lineage>
        <taxon>Eukaryota</taxon>
        <taxon>Fungi</taxon>
        <taxon>Dikarya</taxon>
        <taxon>Ascomycota</taxon>
        <taxon>Pezizomycotina</taxon>
        <taxon>Leotiomycetes</taxon>
        <taxon>Leotiomycetes incertae sedis</taxon>
        <taxon>Scytalidium</taxon>
    </lineage>
</organism>
<dbReference type="CDD" id="cd14688">
    <property type="entry name" value="bZIP_YAP"/>
    <property type="match status" value="1"/>
</dbReference>
<evidence type="ECO:0000313" key="4">
    <source>
        <dbReference type="Proteomes" id="UP000258309"/>
    </source>
</evidence>
<gene>
    <name evidence="3" type="ORF">B7463_g4961</name>
</gene>
<feature type="region of interest" description="Disordered" evidence="1">
    <location>
        <begin position="78"/>
        <end position="102"/>
    </location>
</feature>
<evidence type="ECO:0000256" key="1">
    <source>
        <dbReference type="SAM" id="MobiDB-lite"/>
    </source>
</evidence>
<dbReference type="Pfam" id="PF11905">
    <property type="entry name" value="DUF3425"/>
    <property type="match status" value="1"/>
</dbReference>
<feature type="region of interest" description="Disordered" evidence="1">
    <location>
        <begin position="1"/>
        <end position="32"/>
    </location>
</feature>
<comment type="caution">
    <text evidence="3">The sequence shown here is derived from an EMBL/GenBank/DDBJ whole genome shotgun (WGS) entry which is preliminary data.</text>
</comment>
<reference evidence="3 4" key="1">
    <citation type="submission" date="2018-05" db="EMBL/GenBank/DDBJ databases">
        <title>Draft genome sequence of Scytalidium lignicola DSM 105466, a ubiquitous saprotrophic fungus.</title>
        <authorList>
            <person name="Buettner E."/>
            <person name="Gebauer A.M."/>
            <person name="Hofrichter M."/>
            <person name="Liers C."/>
            <person name="Kellner H."/>
        </authorList>
    </citation>
    <scope>NUCLEOTIDE SEQUENCE [LARGE SCALE GENOMIC DNA]</scope>
    <source>
        <strain evidence="3 4">DSM 105466</strain>
    </source>
</reference>
<dbReference type="OMA" id="THKANDP"/>
<proteinExistence type="predicted"/>
<feature type="non-terminal residue" evidence="3">
    <location>
        <position position="1"/>
    </location>
</feature>
<dbReference type="PANTHER" id="PTHR38116">
    <property type="entry name" value="CHROMOSOME 7, WHOLE GENOME SHOTGUN SEQUENCE"/>
    <property type="match status" value="1"/>
</dbReference>
<dbReference type="Proteomes" id="UP000258309">
    <property type="component" value="Unassembled WGS sequence"/>
</dbReference>
<feature type="non-terminal residue" evidence="3">
    <location>
        <position position="500"/>
    </location>
</feature>
<dbReference type="OrthoDB" id="5973539at2759"/>
<dbReference type="InterPro" id="IPR021833">
    <property type="entry name" value="DUF3425"/>
</dbReference>
<dbReference type="Gene3D" id="1.20.5.170">
    <property type="match status" value="1"/>
</dbReference>